<sequence length="1262" mass="141706">MFSFGTPTRACDQAWSRSNPCQSWITVFALVAMIASLLGNDPVAAQSTDPGDVVLSLDFENATLSESQSVEYRSRGPIQWDAPGPVPPEYKEAEPNNQSARFHGKGDRLVIDDPGAESQWDFTNGDLLSIQAIIKLDDIGEGQNVYVIGKGRTHEKKYQSNNQNWALRLRHLKGSSRISLLFATPEVDGDSPWHRWTSDKGIDSNATWNHIAVTYRFGEPKSVRAWLNGKLVAGKWDMGGPTKQNPVVDNAPVWIGSSMGGQHSSSFRGWIDQLTVSRKLLRDEDLKDCWSPPPPPLPKPPEMRLAPGKVTWWWNDSISSHTKWPDKTLDQGESLTIESPMLLSRLPLKYDSHGIRDSYSGAVYFRMGTELTIPSGTHRFLVRTRGLSRLWMNDETIATVGPQNGRTDGHNPVEPLPERPGPGMRRLAYGVQETLVEHTIEDEERKRFILETVIGGSRYRAEPDETMIAVQLNGSGPFWLLSPDFQNVKARLPIADAVVESQLERINSTLHAHDATTRRTKSDSHTDYWDERHARASEWVDSLDPVAMPTGLNQADKSSHAIDQFLTAKIEKYRKSVQPNKASNKNHELSQRAQAILRERCYRCHDEDSEGGLQLSSAEAIRIGGDSGESLVISGDPHAGELMRRIRSDDESERMPPSESIPEEEVAILSRWISEGANWNDQSSVVEIPDAASIDDESFLRRIYLDSIGVPPTQSEFDHFVADVSSDKRERLVEQLMQRDEVADHWISFWQDLLAENPNLLKPSLNNTGPFRFFLHESLIDNKPIDRMATELLMLHGSRYEGGSAGFGMAADNDAPEATRCIVAASAFMGMNLQCARCHDSPYHSTTQEDLYSLAAMLARKSLKVPASSSVPAAFFEDHPGRASLIKVTLPPGEAVKPRWPFDDLIETSRLDRWMREPSDPREKLAVAVTTPENPRFAKVIVNRVWQRLIGTGFVEPLGDWEKANPSHPELLEWLSRDFVASGYDFRDLVRTIMQSDVYQREAIGDNDPVNPESRFFAAPDRRRMSSEQIIDSMVVSSGRPLDVEPLSFDQEARRPPQTMIHLAAPNRAWQFTTLSNERDRPSLAFPRAGVVVDVMKTFGWTGSRQSAIDRRDVDPNVLQPGAVGNSVFASWTVAASEGSELADLAVDSDSVESLTRSLFVRFLSRKPTEDELDLFANVLTEGFADRIVPQKHRIRPESLPELEHVSWSNHLADRANSIKLELERRAVHGDAPDSRLRSSWRQNYEDVVWSLLNSPEFIWIP</sequence>
<dbReference type="InterPro" id="IPR036909">
    <property type="entry name" value="Cyt_c-like_dom_sf"/>
</dbReference>
<dbReference type="Pfam" id="PF07583">
    <property type="entry name" value="PSCyt2"/>
    <property type="match status" value="1"/>
</dbReference>
<dbReference type="PANTHER" id="PTHR35889:SF3">
    <property type="entry name" value="F-BOX DOMAIN-CONTAINING PROTEIN"/>
    <property type="match status" value="1"/>
</dbReference>
<protein>
    <recommendedName>
        <fullName evidence="7">Cytochrome c domain-containing protein</fullName>
    </recommendedName>
</protein>
<dbReference type="SUPFAM" id="SSF49899">
    <property type="entry name" value="Concanavalin A-like lectins/glucanases"/>
    <property type="match status" value="1"/>
</dbReference>
<evidence type="ECO:0000259" key="3">
    <source>
        <dbReference type="Pfam" id="PF07587"/>
    </source>
</evidence>
<gene>
    <name evidence="5" type="ORF">CEE69_17405</name>
</gene>
<evidence type="ECO:0000313" key="5">
    <source>
        <dbReference type="EMBL" id="PHQ34070.1"/>
    </source>
</evidence>
<dbReference type="GO" id="GO:0009055">
    <property type="term" value="F:electron transfer activity"/>
    <property type="evidence" value="ECO:0007669"/>
    <property type="project" value="InterPro"/>
</dbReference>
<feature type="domain" description="DUF1553" evidence="3">
    <location>
        <begin position="922"/>
        <end position="1179"/>
    </location>
</feature>
<dbReference type="InterPro" id="IPR011444">
    <property type="entry name" value="DUF1549"/>
</dbReference>
<feature type="domain" description="DUF1549" evidence="2">
    <location>
        <begin position="689"/>
        <end position="860"/>
    </location>
</feature>
<dbReference type="OrthoDB" id="289126at2"/>
<evidence type="ECO:0000256" key="1">
    <source>
        <dbReference type="SAM" id="MobiDB-lite"/>
    </source>
</evidence>
<dbReference type="Pfam" id="PF07635">
    <property type="entry name" value="PSCyt1"/>
    <property type="match status" value="1"/>
</dbReference>
<dbReference type="SUPFAM" id="SSF46626">
    <property type="entry name" value="Cytochrome c"/>
    <property type="match status" value="1"/>
</dbReference>
<dbReference type="Pfam" id="PF13385">
    <property type="entry name" value="Laminin_G_3"/>
    <property type="match status" value="1"/>
</dbReference>
<evidence type="ECO:0000259" key="2">
    <source>
        <dbReference type="Pfam" id="PF07583"/>
    </source>
</evidence>
<dbReference type="GO" id="GO:0020037">
    <property type="term" value="F:heme binding"/>
    <property type="evidence" value="ECO:0007669"/>
    <property type="project" value="InterPro"/>
</dbReference>
<dbReference type="PANTHER" id="PTHR35889">
    <property type="entry name" value="CYCLOINULO-OLIGOSACCHARIDE FRUCTANOTRANSFERASE-RELATED"/>
    <property type="match status" value="1"/>
</dbReference>
<dbReference type="Gene3D" id="2.60.120.200">
    <property type="match status" value="1"/>
</dbReference>
<feature type="domain" description="Cytochrome C Planctomycete-type" evidence="4">
    <location>
        <begin position="601"/>
        <end position="659"/>
    </location>
</feature>
<dbReference type="Pfam" id="PF07587">
    <property type="entry name" value="PSD1"/>
    <property type="match status" value="1"/>
</dbReference>
<proteinExistence type="predicted"/>
<dbReference type="EMBL" id="NIZW01000013">
    <property type="protein sequence ID" value="PHQ34070.1"/>
    <property type="molecule type" value="Genomic_DNA"/>
</dbReference>
<dbReference type="AlphaFoldDB" id="A0A2G1W5H2"/>
<dbReference type="InterPro" id="IPR022655">
    <property type="entry name" value="DUF1553"/>
</dbReference>
<keyword evidence="6" id="KW-1185">Reference proteome</keyword>
<dbReference type="InterPro" id="IPR013320">
    <property type="entry name" value="ConA-like_dom_sf"/>
</dbReference>
<evidence type="ECO:0000313" key="6">
    <source>
        <dbReference type="Proteomes" id="UP000225740"/>
    </source>
</evidence>
<dbReference type="InterPro" id="IPR011429">
    <property type="entry name" value="Cyt_c_Planctomycete-type"/>
</dbReference>
<organism evidence="5 6">
    <name type="scientific">Rhodopirellula bahusiensis</name>
    <dbReference type="NCBI Taxonomy" id="2014065"/>
    <lineage>
        <taxon>Bacteria</taxon>
        <taxon>Pseudomonadati</taxon>
        <taxon>Planctomycetota</taxon>
        <taxon>Planctomycetia</taxon>
        <taxon>Pirellulales</taxon>
        <taxon>Pirellulaceae</taxon>
        <taxon>Rhodopirellula</taxon>
    </lineage>
</organism>
<reference evidence="5 6" key="1">
    <citation type="submission" date="2017-06" db="EMBL/GenBank/DDBJ databases">
        <title>Description of Rhodopirellula bahusiensis sp. nov.</title>
        <authorList>
            <person name="Kizina J."/>
            <person name="Harder J."/>
        </authorList>
    </citation>
    <scope>NUCLEOTIDE SEQUENCE [LARGE SCALE GENOMIC DNA]</scope>
    <source>
        <strain evidence="5 6">SWK21</strain>
    </source>
</reference>
<evidence type="ECO:0008006" key="7">
    <source>
        <dbReference type="Google" id="ProtNLM"/>
    </source>
</evidence>
<dbReference type="Proteomes" id="UP000225740">
    <property type="component" value="Unassembled WGS sequence"/>
</dbReference>
<name>A0A2G1W5H2_9BACT</name>
<evidence type="ECO:0000259" key="4">
    <source>
        <dbReference type="Pfam" id="PF07635"/>
    </source>
</evidence>
<feature type="region of interest" description="Disordered" evidence="1">
    <location>
        <begin position="399"/>
        <end position="423"/>
    </location>
</feature>
<comment type="caution">
    <text evidence="5">The sequence shown here is derived from an EMBL/GenBank/DDBJ whole genome shotgun (WGS) entry which is preliminary data.</text>
</comment>
<accession>A0A2G1W5H2</accession>